<dbReference type="EMBL" id="DNZF01000122">
    <property type="protein sequence ID" value="HBK53390.1"/>
    <property type="molecule type" value="Genomic_DNA"/>
</dbReference>
<dbReference type="RefSeq" id="WP_061215242.1">
    <property type="nucleotide sequence ID" value="NZ_DCDX01000073.1"/>
</dbReference>
<reference evidence="1 2" key="1">
    <citation type="journal article" date="2018" name="Nat. Biotechnol.">
        <title>A standardized bacterial taxonomy based on genome phylogeny substantially revises the tree of life.</title>
        <authorList>
            <person name="Parks D.H."/>
            <person name="Chuvochina M."/>
            <person name="Waite D.W."/>
            <person name="Rinke C."/>
            <person name="Skarshewski A."/>
            <person name="Chaumeil P.A."/>
            <person name="Hugenholtz P."/>
        </authorList>
    </citation>
    <scope>NUCLEOTIDE SEQUENCE [LARGE SCALE GENOMIC DNA]</scope>
    <source>
        <strain evidence="1">UBA10948</strain>
    </source>
</reference>
<accession>A0A354YVM4</accession>
<comment type="caution">
    <text evidence="1">The sequence shown here is derived from an EMBL/GenBank/DDBJ whole genome shotgun (WGS) entry which is preliminary data.</text>
</comment>
<protein>
    <submittedName>
        <fullName evidence="1">DUF3892 domain-containing protein</fullName>
    </submittedName>
</protein>
<name>A0A354YVM4_9FIRM</name>
<evidence type="ECO:0000313" key="2">
    <source>
        <dbReference type="Proteomes" id="UP000263273"/>
    </source>
</evidence>
<dbReference type="AlphaFoldDB" id="A0A354YVM4"/>
<evidence type="ECO:0000313" key="1">
    <source>
        <dbReference type="EMBL" id="HBK53390.1"/>
    </source>
</evidence>
<dbReference type="InterPro" id="IPR024997">
    <property type="entry name" value="DUF3892"/>
</dbReference>
<organism evidence="1 2">
    <name type="scientific">Syntrophomonas wolfei</name>
    <dbReference type="NCBI Taxonomy" id="863"/>
    <lineage>
        <taxon>Bacteria</taxon>
        <taxon>Bacillati</taxon>
        <taxon>Bacillota</taxon>
        <taxon>Clostridia</taxon>
        <taxon>Eubacteriales</taxon>
        <taxon>Syntrophomonadaceae</taxon>
        <taxon>Syntrophomonas</taxon>
    </lineage>
</organism>
<gene>
    <name evidence="1" type="ORF">DDZ44_05605</name>
</gene>
<proteinExistence type="predicted"/>
<sequence>MLGITSINRNHRGEIVNIELSDGRRISLEELFQEVEQDNVGGAYIATDANGEKHLHLSRDGDTDEDRDCLSLI</sequence>
<dbReference type="Proteomes" id="UP000263273">
    <property type="component" value="Unassembled WGS sequence"/>
</dbReference>
<dbReference type="Pfam" id="PF13031">
    <property type="entry name" value="DUF3892"/>
    <property type="match status" value="1"/>
</dbReference>